<protein>
    <submittedName>
        <fullName evidence="3">Coagulation factor V</fullName>
    </submittedName>
</protein>
<dbReference type="GO" id="GO:0016491">
    <property type="term" value="F:oxidoreductase activity"/>
    <property type="evidence" value="ECO:0007669"/>
    <property type="project" value="TreeGrafter"/>
</dbReference>
<dbReference type="FunFam" id="2.60.40.420:FF:000028">
    <property type="entry name" value="Ceruloplasmin"/>
    <property type="match status" value="1"/>
</dbReference>
<evidence type="ECO:0000259" key="2">
    <source>
        <dbReference type="Pfam" id="PF07732"/>
    </source>
</evidence>
<dbReference type="SUPFAM" id="SSF49503">
    <property type="entry name" value="Cupredoxins"/>
    <property type="match status" value="3"/>
</dbReference>
<reference evidence="3" key="2">
    <citation type="submission" date="2025-08" db="UniProtKB">
        <authorList>
            <consortium name="Ensembl"/>
        </authorList>
    </citation>
    <scope>IDENTIFICATION</scope>
</reference>
<dbReference type="InterPro" id="IPR011707">
    <property type="entry name" value="Cu-oxidase-like_N"/>
</dbReference>
<dbReference type="GO" id="GO:0005507">
    <property type="term" value="F:copper ion binding"/>
    <property type="evidence" value="ECO:0007669"/>
    <property type="project" value="InterPro"/>
</dbReference>
<evidence type="ECO:0000256" key="1">
    <source>
        <dbReference type="ARBA" id="ARBA00010609"/>
    </source>
</evidence>
<feature type="domain" description="Plastocyanin-like" evidence="2">
    <location>
        <begin position="29"/>
        <end position="138"/>
    </location>
</feature>
<proteinExistence type="inferred from homology"/>
<reference evidence="3" key="1">
    <citation type="submission" date="2019-06" db="EMBL/GenBank/DDBJ databases">
        <authorList>
            <consortium name="Wellcome Sanger Institute Data Sharing"/>
        </authorList>
    </citation>
    <scope>NUCLEOTIDE SEQUENCE [LARGE SCALE GENOMIC DNA]</scope>
</reference>
<dbReference type="PANTHER" id="PTHR11709">
    <property type="entry name" value="MULTI-COPPER OXIDASE"/>
    <property type="match status" value="1"/>
</dbReference>
<dbReference type="GO" id="GO:0005886">
    <property type="term" value="C:plasma membrane"/>
    <property type="evidence" value="ECO:0007669"/>
    <property type="project" value="TreeGrafter"/>
</dbReference>
<dbReference type="Ensembl" id="ENSSFAT00005040972.1">
    <property type="protein sequence ID" value="ENSSFAP00005039504.1"/>
    <property type="gene ID" value="ENSSFAG00005019710.1"/>
</dbReference>
<dbReference type="GO" id="GO:0006826">
    <property type="term" value="P:iron ion transport"/>
    <property type="evidence" value="ECO:0007669"/>
    <property type="project" value="TreeGrafter"/>
</dbReference>
<dbReference type="AlphaFoldDB" id="A0A672IE98"/>
<sequence length="476" mass="51943">GQSRLQLFWSDSAGVTQKAGGDFLSASAGLLGPTLRAEVGDTVVVTFRNMASGAHSIHPHGVAYGKQSEGAHYFDNTSQKEKEDDVVPPGGQHVYSWEVQQDVSPQAGDPACLTYSYVSHQHVVEDFNSGLIGALLVCKAGKTNPGRLVFLFGVFDEAASRFRPGDYSSDGHVKYTINGYSKGALPVSVCAHSPVSLHLLGMSSEPEVFSVHVNGQVLQHNGHKVSSVGLVSGAGATAAMVAVHAGRWLLSSHVAKHMESESRAGSRVPGFSEQTERTGTEWKYYIAAEEVTWDYAPDVHEHIDEDFKLQYLTRSATRIGSKYKKAVYSLYTNESFSERLETRKRRDELGILGPVIRAQIRDVIVFKNMASRPYSIYPHGLTIEKSEEGVNYPDGGNHSHGVLPGETHTYVWRVVEEDEPLPGDSRCLTRVYHSAVDTPRDIASGLIGPILICKKTHQAQTLQTLALAWLLLSDDG</sequence>
<dbReference type="Pfam" id="PF07732">
    <property type="entry name" value="Cu-oxidase_3"/>
    <property type="match status" value="1"/>
</dbReference>
<comment type="similarity">
    <text evidence="1">Belongs to the multicopper oxidase family.</text>
</comment>
<keyword evidence="4" id="KW-1185">Reference proteome</keyword>
<dbReference type="Gene3D" id="2.60.40.420">
    <property type="entry name" value="Cupredoxins - blue copper proteins"/>
    <property type="match status" value="3"/>
</dbReference>
<evidence type="ECO:0000313" key="3">
    <source>
        <dbReference type="Ensembl" id="ENSSFAP00005039504.1"/>
    </source>
</evidence>
<evidence type="ECO:0000313" key="4">
    <source>
        <dbReference type="Proteomes" id="UP000472267"/>
    </source>
</evidence>
<dbReference type="Proteomes" id="UP000472267">
    <property type="component" value="Chromosome 16"/>
</dbReference>
<reference evidence="3" key="3">
    <citation type="submission" date="2025-09" db="UniProtKB">
        <authorList>
            <consortium name="Ensembl"/>
        </authorList>
    </citation>
    <scope>IDENTIFICATION</scope>
</reference>
<organism evidence="3 4">
    <name type="scientific">Salarias fasciatus</name>
    <name type="common">Jewelled blenny</name>
    <name type="synonym">Blennius fasciatus</name>
    <dbReference type="NCBI Taxonomy" id="181472"/>
    <lineage>
        <taxon>Eukaryota</taxon>
        <taxon>Metazoa</taxon>
        <taxon>Chordata</taxon>
        <taxon>Craniata</taxon>
        <taxon>Vertebrata</taxon>
        <taxon>Euteleostomi</taxon>
        <taxon>Actinopterygii</taxon>
        <taxon>Neopterygii</taxon>
        <taxon>Teleostei</taxon>
        <taxon>Neoteleostei</taxon>
        <taxon>Acanthomorphata</taxon>
        <taxon>Ovalentaria</taxon>
        <taxon>Blenniimorphae</taxon>
        <taxon>Blenniiformes</taxon>
        <taxon>Blennioidei</taxon>
        <taxon>Blenniidae</taxon>
        <taxon>Salariinae</taxon>
        <taxon>Salarias</taxon>
    </lineage>
</organism>
<dbReference type="PANTHER" id="PTHR11709:SF504">
    <property type="entry name" value="PLASTOCYANIN-LIKE DOMAIN-CONTAINING PROTEIN"/>
    <property type="match status" value="1"/>
</dbReference>
<dbReference type="InterPro" id="IPR008972">
    <property type="entry name" value="Cupredoxin"/>
</dbReference>
<name>A0A672IE98_SALFA</name>
<accession>A0A672IE98</accession>
<gene>
    <name evidence="3" type="primary">f5</name>
</gene>
<dbReference type="InterPro" id="IPR045087">
    <property type="entry name" value="Cu-oxidase_fam"/>
</dbReference>